<feature type="signal peptide" evidence="1">
    <location>
        <begin position="1"/>
        <end position="27"/>
    </location>
</feature>
<dbReference type="CDD" id="cd20716">
    <property type="entry name" value="cyt_P460_fam"/>
    <property type="match status" value="1"/>
</dbReference>
<dbReference type="EMBL" id="CP048685">
    <property type="protein sequence ID" value="QPJ62331.1"/>
    <property type="molecule type" value="Genomic_DNA"/>
</dbReference>
<accession>A0A7T0BWU7</accession>
<evidence type="ECO:0000256" key="1">
    <source>
        <dbReference type="SAM" id="SignalP"/>
    </source>
</evidence>
<dbReference type="AlphaFoldDB" id="A0A7T0BWU7"/>
<evidence type="ECO:0000313" key="4">
    <source>
        <dbReference type="Proteomes" id="UP000594688"/>
    </source>
</evidence>
<dbReference type="KEGG" id="nli:G3M70_10800"/>
<dbReference type="InterPro" id="IPR032033">
    <property type="entry name" value="Cytochrome_P460"/>
</dbReference>
<feature type="domain" description="Cytochrome P460" evidence="2">
    <location>
        <begin position="39"/>
        <end position="168"/>
    </location>
</feature>
<dbReference type="Pfam" id="PF16694">
    <property type="entry name" value="Cytochrome_P460"/>
    <property type="match status" value="1"/>
</dbReference>
<proteinExistence type="predicted"/>
<dbReference type="InterPro" id="IPR038142">
    <property type="entry name" value="Cytochrome_P460_sp"/>
</dbReference>
<protein>
    <submittedName>
        <fullName evidence="3">Cytochrome P460 family protein</fullName>
    </submittedName>
</protein>
<feature type="chain" id="PRO_5032981400" evidence="1">
    <location>
        <begin position="28"/>
        <end position="179"/>
    </location>
</feature>
<reference evidence="3 4" key="1">
    <citation type="submission" date="2020-02" db="EMBL/GenBank/DDBJ databases">
        <title>Genomic and physiological characterization of two novel Nitrospinaceae genera.</title>
        <authorList>
            <person name="Mueller A.J."/>
            <person name="Jung M.-Y."/>
            <person name="Strachan C.R."/>
            <person name="Herbold C.W."/>
            <person name="Kirkegaard R.H."/>
            <person name="Daims H."/>
        </authorList>
    </citation>
    <scope>NUCLEOTIDE SEQUENCE [LARGE SCALE GENOMIC DNA]</scope>
    <source>
        <strain evidence="3">EB</strain>
    </source>
</reference>
<gene>
    <name evidence="3" type="ORF">G3M70_10800</name>
</gene>
<evidence type="ECO:0000313" key="3">
    <source>
        <dbReference type="EMBL" id="QPJ62331.1"/>
    </source>
</evidence>
<dbReference type="Proteomes" id="UP000594688">
    <property type="component" value="Chromosome"/>
</dbReference>
<organism evidence="3 4">
    <name type="scientific">Candidatus Nitronauta litoralis</name>
    <dbReference type="NCBI Taxonomy" id="2705533"/>
    <lineage>
        <taxon>Bacteria</taxon>
        <taxon>Pseudomonadati</taxon>
        <taxon>Nitrospinota/Tectimicrobiota group</taxon>
        <taxon>Nitrospinota</taxon>
        <taxon>Nitrospinia</taxon>
        <taxon>Nitrospinales</taxon>
        <taxon>Nitrospinaceae</taxon>
        <taxon>Candidatus Nitronauta</taxon>
    </lineage>
</organism>
<dbReference type="Gene3D" id="3.50.70.20">
    <property type="entry name" value="Cytochrome P460"/>
    <property type="match status" value="1"/>
</dbReference>
<name>A0A7T0BWU7_9BACT</name>
<evidence type="ECO:0000259" key="2">
    <source>
        <dbReference type="Pfam" id="PF16694"/>
    </source>
</evidence>
<keyword evidence="1" id="KW-0732">Signal</keyword>
<sequence>MRNHYFYCLILLAMVGLIIVQPGNSQAGSAPKDGALSFPKNYDSFPTFLKAIQKPKHVRELFVNPTGSKTQKGEKFPNGSILVMEIYNAKKGADGSAAKRPDGRNAKDNLAKVYVMQKGDGWGKNAPKGLENGDWVYTAFSPEGNPIKADYTKCRGCHLPLNEHDFVHRYNEYFEKRKH</sequence>